<feature type="transmembrane region" description="Helical" evidence="1">
    <location>
        <begin position="101"/>
        <end position="119"/>
    </location>
</feature>
<accession>A0A8S5NI74</accession>
<organism evidence="2">
    <name type="scientific">Siphoviridae sp. cttFh17</name>
    <dbReference type="NCBI Taxonomy" id="2826491"/>
    <lineage>
        <taxon>Viruses</taxon>
        <taxon>Duplodnaviria</taxon>
        <taxon>Heunggongvirae</taxon>
        <taxon>Uroviricota</taxon>
        <taxon>Caudoviricetes</taxon>
    </lineage>
</organism>
<sequence length="125" mass="14628">MLQYIIYQRKRCYRKQDGCSEINKLFLTKQKVIVIPLALDDYFFAFCISLPSKYPAPPHNPISAINASYDKVIIGKISFLNYGTITIYIDWACTPRLERTVLPFLVASVMILLLMEYFVKHMFYI</sequence>
<dbReference type="EMBL" id="BK015176">
    <property type="protein sequence ID" value="DAD94377.1"/>
    <property type="molecule type" value="Genomic_DNA"/>
</dbReference>
<keyword evidence="1" id="KW-0812">Transmembrane</keyword>
<evidence type="ECO:0000313" key="2">
    <source>
        <dbReference type="EMBL" id="DAD94377.1"/>
    </source>
</evidence>
<evidence type="ECO:0000256" key="1">
    <source>
        <dbReference type="SAM" id="Phobius"/>
    </source>
</evidence>
<keyword evidence="1" id="KW-1133">Transmembrane helix</keyword>
<proteinExistence type="predicted"/>
<keyword evidence="1" id="KW-0472">Membrane</keyword>
<reference evidence="2" key="1">
    <citation type="journal article" date="2021" name="Proc. Natl. Acad. Sci. U.S.A.">
        <title>A Catalog of Tens of Thousands of Viruses from Human Metagenomes Reveals Hidden Associations with Chronic Diseases.</title>
        <authorList>
            <person name="Tisza M.J."/>
            <person name="Buck C.B."/>
        </authorList>
    </citation>
    <scope>NUCLEOTIDE SEQUENCE</scope>
    <source>
        <strain evidence="2">CttFh17</strain>
    </source>
</reference>
<name>A0A8S5NI74_9CAUD</name>
<protein>
    <submittedName>
        <fullName evidence="2">Uncharacterized protein</fullName>
    </submittedName>
</protein>